<evidence type="ECO:0000313" key="12">
    <source>
        <dbReference type="EMBL" id="KAG6789499.1"/>
    </source>
</evidence>
<evidence type="ECO:0000256" key="5">
    <source>
        <dbReference type="ARBA" id="ARBA00022857"/>
    </source>
</evidence>
<dbReference type="FunFam" id="3.30.40.10:FF:000238">
    <property type="entry name" value="PHD finger family protein"/>
    <property type="match status" value="1"/>
</dbReference>
<dbReference type="Proteomes" id="UP000886885">
    <property type="component" value="Chromosome 1D"/>
</dbReference>
<dbReference type="EMBL" id="JAAWWB010000002">
    <property type="protein sequence ID" value="KAG6789499.1"/>
    <property type="molecule type" value="Genomic_DNA"/>
</dbReference>
<evidence type="ECO:0000259" key="10">
    <source>
        <dbReference type="PROSITE" id="PS50089"/>
    </source>
</evidence>
<dbReference type="InterPro" id="IPR004653">
    <property type="entry name" value="DusA"/>
</dbReference>
<feature type="region of interest" description="Disordered" evidence="8">
    <location>
        <begin position="494"/>
        <end position="523"/>
    </location>
</feature>
<evidence type="ECO:0008006" key="14">
    <source>
        <dbReference type="Google" id="ProtNLM"/>
    </source>
</evidence>
<dbReference type="SMART" id="SM00249">
    <property type="entry name" value="PHD"/>
    <property type="match status" value="4"/>
</dbReference>
<evidence type="ECO:0000256" key="3">
    <source>
        <dbReference type="ARBA" id="ARBA00022771"/>
    </source>
</evidence>
<dbReference type="Pfam" id="PF01207">
    <property type="entry name" value="Dus"/>
    <property type="match status" value="1"/>
</dbReference>
<gene>
    <name evidence="12" type="ORF">POTOM_005599</name>
</gene>
<dbReference type="GO" id="GO:0017150">
    <property type="term" value="F:tRNA dihydrouridine synthase activity"/>
    <property type="evidence" value="ECO:0007669"/>
    <property type="project" value="InterPro"/>
</dbReference>
<dbReference type="PROSITE" id="PS51292">
    <property type="entry name" value="ZF_RING_CH"/>
    <property type="match status" value="1"/>
</dbReference>
<feature type="region of interest" description="Disordered" evidence="8">
    <location>
        <begin position="1219"/>
        <end position="1251"/>
    </location>
</feature>
<dbReference type="CDD" id="cd02801">
    <property type="entry name" value="DUS_like_FMN"/>
    <property type="match status" value="1"/>
</dbReference>
<feature type="compositionally biased region" description="Basic and acidic residues" evidence="8">
    <location>
        <begin position="420"/>
        <end position="441"/>
    </location>
</feature>
<feature type="compositionally biased region" description="Basic and acidic residues" evidence="8">
    <location>
        <begin position="1219"/>
        <end position="1241"/>
    </location>
</feature>
<keyword evidence="2" id="KW-0479">Metal-binding</keyword>
<keyword evidence="6" id="KW-0694">RNA-binding</keyword>
<accession>A0A8X8DFU6</accession>
<dbReference type="InterPro" id="IPR001841">
    <property type="entry name" value="Znf_RING"/>
</dbReference>
<keyword evidence="1" id="KW-0820">tRNA-binding</keyword>
<name>A0A8X8DFU6_POPTO</name>
<evidence type="ECO:0000256" key="2">
    <source>
        <dbReference type="ARBA" id="ARBA00022723"/>
    </source>
</evidence>
<evidence type="ECO:0000256" key="8">
    <source>
        <dbReference type="SAM" id="MobiDB-lite"/>
    </source>
</evidence>
<dbReference type="InterPro" id="IPR035587">
    <property type="entry name" value="DUS-like_FMN-bd"/>
</dbReference>
<feature type="region of interest" description="Disordered" evidence="8">
    <location>
        <begin position="655"/>
        <end position="674"/>
    </location>
</feature>
<feature type="domain" description="PHD-type" evidence="9">
    <location>
        <begin position="148"/>
        <end position="206"/>
    </location>
</feature>
<dbReference type="InterPro" id="IPR019787">
    <property type="entry name" value="Znf_PHD-finger"/>
</dbReference>
<dbReference type="Pfam" id="PF00628">
    <property type="entry name" value="PHD"/>
    <property type="match status" value="1"/>
</dbReference>
<dbReference type="FunFam" id="3.30.40.10:FF:000975">
    <property type="entry name" value="Uncharacterized protein"/>
    <property type="match status" value="1"/>
</dbReference>
<protein>
    <recommendedName>
        <fullName evidence="14">PHD finger family protein</fullName>
    </recommendedName>
</protein>
<dbReference type="PROSITE" id="PS50089">
    <property type="entry name" value="ZF_RING_2"/>
    <property type="match status" value="1"/>
</dbReference>
<evidence type="ECO:0000256" key="7">
    <source>
        <dbReference type="PROSITE-ProRule" id="PRU00175"/>
    </source>
</evidence>
<comment type="caution">
    <text evidence="12">The sequence shown here is derived from an EMBL/GenBank/DDBJ whole genome shotgun (WGS) entry which is preliminary data.</text>
</comment>
<keyword evidence="4" id="KW-0862">Zinc</keyword>
<dbReference type="GO" id="GO:0008270">
    <property type="term" value="F:zinc ion binding"/>
    <property type="evidence" value="ECO:0007669"/>
    <property type="project" value="UniProtKB-KW"/>
</dbReference>
<dbReference type="InterPro" id="IPR001965">
    <property type="entry name" value="Znf_PHD"/>
</dbReference>
<feature type="domain" description="RING-CH-type" evidence="11">
    <location>
        <begin position="143"/>
        <end position="216"/>
    </location>
</feature>
<evidence type="ECO:0000259" key="11">
    <source>
        <dbReference type="PROSITE" id="PS51292"/>
    </source>
</evidence>
<keyword evidence="13" id="KW-1185">Reference proteome</keyword>
<proteinExistence type="predicted"/>
<feature type="region of interest" description="Disordered" evidence="8">
    <location>
        <begin position="535"/>
        <end position="565"/>
    </location>
</feature>
<sequence>MAFHVACPITCRRICFCPLGFTRDLHSTKSKADYLFDLARIDEFLKDPFGIRASREGTVQVSVPKVVPVPVPVQIHPPQSLAVIPGRDRGGDGGVGVVVEEAVSPQAKRVAIQRQAAAAKASAEYYAKKVESGDTAVTSKDISEEDASPLCRMCFVGETEGSERARKMLPCKSCGKKYHRSCLKTWAQHRDLFHWSSWNCPSCRTCEVCRRTGDPNKFMFCKRCDGAYHCYCQHPPHKNVSSGPYLCIKHTKCHSCGSTVPGNGLSVRWFLGYTCCDACGRLFVKGNYCPVCLKVYRDSESTPMVCCDICQRWVHCHCDGISFDEKYLQFQVDGNLQYQCATCRGECYQVKDLEDAVQELWRRRDKADRGLIASLRAAAGLPAQEDIFSITPYSDDDENGPAAPRNDFGRSIKLSLKGKTESYQHESHSYEHDSGDEKNNDTESQAKGGLGRCSSPVAGIVSHTEGICSINQPGALKHKFVEEVMVSDGERTSKIVKIKSNKPHDLDSGDDAEKPSKSKSVKAKKLVINLGARKINVSSSPKSDAQSCQREQDLKASNGDGVDHSEQKRGLIKFARREGNFIKFGKVKAEASDLNLKSDGGNHFDAYETTPLDHARVTSSKRSLEGSRAAVGPAGEVPMLRNDRVSLGKQSEARLDTHTESNDDSGDTPILHSLPKDSKLSLKLKIKKPNLENQNAIGKRVEVHQPSDNSWHKGVVSDIVEGTSLLSITLDDGRVKTLELGKQAVRFVPQKQKSVAPMMDWTDNHYRTVARIISKHAWLYTEMLAAETIVHQQGDLDRFLAFSPEQHPIVLQIGGNNLDNIAKATRLANSYGYDEINLNCGCPSPKVAGHGCFGVRLMLDPKIVWYLQGKFVGEAMSVIAANTDVPVSVKCRIGLDDHDSYNELLIVDVEAIFEFDLILDLLKSIKVREEVRELGRDAPMQSCCGKKYHRSCLKTWIYFTGVRGTARLAELVSHVCPSLPSGASDRCMSKKRRPNKFMFCKRCDVCLPLLLPASPHKNVSSGPYLCIKHTKCHSCGSTVPGNGLSVSLPFGSIPVNEGANPLSDPLCLQFDTVSVTLVRVYMTIGNRLWFLGYIAVMLVEDYCEGKLLPCLLEGPKNVLDDFGLVYRDSESTQWFAVIFASDGCTVIVMASEIFCSDEKYLQFQVDGNLQYQCATCRGECYQVKDLEDAVQELWRRRDKADRAPRNDFGRSIKLSLKGKTESYQHESHSYEHDSGDEKNNDTESQAKGGLGRCSSPVAGIVSHTEGICSINQPGALKHKFVEEVMVSDGERTSKIVKIKSNKPHDLDSGG</sequence>
<evidence type="ECO:0000256" key="6">
    <source>
        <dbReference type="ARBA" id="ARBA00022884"/>
    </source>
</evidence>
<feature type="domain" description="RING-type" evidence="10">
    <location>
        <begin position="151"/>
        <end position="204"/>
    </location>
</feature>
<evidence type="ECO:0000313" key="13">
    <source>
        <dbReference type="Proteomes" id="UP000886885"/>
    </source>
</evidence>
<evidence type="ECO:0000256" key="1">
    <source>
        <dbReference type="ARBA" id="ARBA00022555"/>
    </source>
</evidence>
<feature type="compositionally biased region" description="Basic and acidic residues" evidence="8">
    <location>
        <begin position="502"/>
        <end position="516"/>
    </location>
</feature>
<keyword evidence="5" id="KW-0521">NADP</keyword>
<evidence type="ECO:0000256" key="4">
    <source>
        <dbReference type="ARBA" id="ARBA00022833"/>
    </source>
</evidence>
<feature type="region of interest" description="Disordered" evidence="8">
    <location>
        <begin position="390"/>
        <end position="409"/>
    </location>
</feature>
<dbReference type="GO" id="GO:0000049">
    <property type="term" value="F:tRNA binding"/>
    <property type="evidence" value="ECO:0007669"/>
    <property type="project" value="UniProtKB-KW"/>
</dbReference>
<feature type="domain" description="PHD-type" evidence="9">
    <location>
        <begin position="286"/>
        <end position="346"/>
    </location>
</feature>
<dbReference type="FunFam" id="3.30.40.10:FF:000721">
    <property type="entry name" value="Os12g0527800 protein"/>
    <property type="match status" value="1"/>
</dbReference>
<dbReference type="PANTHER" id="PTHR42907:SF1">
    <property type="entry name" value="FMN-LINKED OXIDOREDUCTASES SUPERFAMILY PROTEIN"/>
    <property type="match status" value="1"/>
</dbReference>
<feature type="compositionally biased region" description="Polar residues" evidence="8">
    <location>
        <begin position="536"/>
        <end position="549"/>
    </location>
</feature>
<dbReference type="PANTHER" id="PTHR42907">
    <property type="entry name" value="FMN-LINKED OXIDOREDUCTASES SUPERFAMILY PROTEIN"/>
    <property type="match status" value="1"/>
</dbReference>
<dbReference type="InterPro" id="IPR011016">
    <property type="entry name" value="Znf_RING-CH"/>
</dbReference>
<reference evidence="12" key="1">
    <citation type="journal article" date="2020" name="bioRxiv">
        <title>Hybrid origin of Populus tomentosa Carr. identified through genome sequencing and phylogenomic analysis.</title>
        <authorList>
            <person name="An X."/>
            <person name="Gao K."/>
            <person name="Chen Z."/>
            <person name="Li J."/>
            <person name="Yang X."/>
            <person name="Yang X."/>
            <person name="Zhou J."/>
            <person name="Guo T."/>
            <person name="Zhao T."/>
            <person name="Huang S."/>
            <person name="Miao D."/>
            <person name="Khan W.U."/>
            <person name="Rao P."/>
            <person name="Ye M."/>
            <person name="Lei B."/>
            <person name="Liao W."/>
            <person name="Wang J."/>
            <person name="Ji L."/>
            <person name="Li Y."/>
            <person name="Guo B."/>
            <person name="Mustafa N.S."/>
            <person name="Li S."/>
            <person name="Yun Q."/>
            <person name="Keller S.R."/>
            <person name="Mao J."/>
            <person name="Zhang R."/>
            <person name="Strauss S.H."/>
        </authorList>
    </citation>
    <scope>NUCLEOTIDE SEQUENCE</scope>
    <source>
        <strain evidence="12">GM15</strain>
        <tissue evidence="12">Leaf</tissue>
    </source>
</reference>
<organism evidence="12 13">
    <name type="scientific">Populus tomentosa</name>
    <name type="common">Chinese white poplar</name>
    <dbReference type="NCBI Taxonomy" id="118781"/>
    <lineage>
        <taxon>Eukaryota</taxon>
        <taxon>Viridiplantae</taxon>
        <taxon>Streptophyta</taxon>
        <taxon>Embryophyta</taxon>
        <taxon>Tracheophyta</taxon>
        <taxon>Spermatophyta</taxon>
        <taxon>Magnoliopsida</taxon>
        <taxon>eudicotyledons</taxon>
        <taxon>Gunneridae</taxon>
        <taxon>Pentapetalae</taxon>
        <taxon>rosids</taxon>
        <taxon>fabids</taxon>
        <taxon>Malpighiales</taxon>
        <taxon>Salicaceae</taxon>
        <taxon>Saliceae</taxon>
        <taxon>Populus</taxon>
    </lineage>
</organism>
<evidence type="ECO:0000259" key="9">
    <source>
        <dbReference type="PROSITE" id="PS50016"/>
    </source>
</evidence>
<keyword evidence="3 7" id="KW-0863">Zinc-finger</keyword>
<dbReference type="OrthoDB" id="836619at2759"/>
<dbReference type="PROSITE" id="PS50016">
    <property type="entry name" value="ZF_PHD_2"/>
    <property type="match status" value="2"/>
</dbReference>
<feature type="region of interest" description="Disordered" evidence="8">
    <location>
        <begin position="420"/>
        <end position="452"/>
    </location>
</feature>
<feature type="region of interest" description="Disordered" evidence="8">
    <location>
        <begin position="615"/>
        <end position="642"/>
    </location>
</feature>